<dbReference type="InterPro" id="IPR041698">
    <property type="entry name" value="Methyltransf_25"/>
</dbReference>
<keyword evidence="2" id="KW-0808">Transferase</keyword>
<evidence type="ECO:0000259" key="5">
    <source>
        <dbReference type="Pfam" id="PF13649"/>
    </source>
</evidence>
<dbReference type="GO" id="GO:0032259">
    <property type="term" value="P:methylation"/>
    <property type="evidence" value="ECO:0007669"/>
    <property type="project" value="UniProtKB-KW"/>
</dbReference>
<protein>
    <recommendedName>
        <fullName evidence="5">Methyltransferase domain-containing protein</fullName>
    </recommendedName>
</protein>
<keyword evidence="3" id="KW-0949">S-adenosyl-L-methionine</keyword>
<dbReference type="EMBL" id="BMPT01000015">
    <property type="protein sequence ID" value="GGM35508.1"/>
    <property type="molecule type" value="Genomic_DNA"/>
</dbReference>
<evidence type="ECO:0000313" key="7">
    <source>
        <dbReference type="Proteomes" id="UP000655589"/>
    </source>
</evidence>
<evidence type="ECO:0000256" key="3">
    <source>
        <dbReference type="ARBA" id="ARBA00022691"/>
    </source>
</evidence>
<feature type="region of interest" description="Disordered" evidence="4">
    <location>
        <begin position="170"/>
        <end position="210"/>
    </location>
</feature>
<reference evidence="6" key="2">
    <citation type="submission" date="2020-09" db="EMBL/GenBank/DDBJ databases">
        <authorList>
            <person name="Sun Q."/>
            <person name="Ohkuma M."/>
        </authorList>
    </citation>
    <scope>NUCLEOTIDE SEQUENCE</scope>
    <source>
        <strain evidence="6">JCM 3051</strain>
    </source>
</reference>
<evidence type="ECO:0000256" key="2">
    <source>
        <dbReference type="ARBA" id="ARBA00022679"/>
    </source>
</evidence>
<sequence>MDHDTTITDHRTAEERDREFLPGVGRPWLLPFYDLFSRLAGVRRIHDRTAALADVAPGESVLDVGCGTGNLSLAVLRAQSAARVTGLDPDGAALRVAARKAARRGVPLTLVQGFADRLPAPDGSLDHVVSALALHHVPDGAREQFGREALRVLRPGGRVTIADFGSAGGEAGAGTTAGGGHGHAEGHGHGTGGHGHGHARGHRHGRSATADPRAALNREGGVLRLLADAGFTDAREVAQIEHRFGPLTVVQATRA</sequence>
<keyword evidence="7" id="KW-1185">Reference proteome</keyword>
<dbReference type="InterPro" id="IPR029063">
    <property type="entry name" value="SAM-dependent_MTases_sf"/>
</dbReference>
<gene>
    <name evidence="6" type="ORF">GCM10010102_33600</name>
</gene>
<feature type="compositionally biased region" description="Gly residues" evidence="4">
    <location>
        <begin position="170"/>
        <end position="181"/>
    </location>
</feature>
<evidence type="ECO:0000256" key="1">
    <source>
        <dbReference type="ARBA" id="ARBA00022603"/>
    </source>
</evidence>
<dbReference type="InterPro" id="IPR023576">
    <property type="entry name" value="UbiE/COQ5_MeTrFase_CS"/>
</dbReference>
<dbReference type="InterPro" id="IPR050508">
    <property type="entry name" value="Methyltransf_Superfamily"/>
</dbReference>
<dbReference type="Proteomes" id="UP000655589">
    <property type="component" value="Unassembled WGS sequence"/>
</dbReference>
<dbReference type="PANTHER" id="PTHR42912:SF93">
    <property type="entry name" value="N6-ADENOSINE-METHYLTRANSFERASE TMT1A"/>
    <property type="match status" value="1"/>
</dbReference>
<dbReference type="SUPFAM" id="SSF53335">
    <property type="entry name" value="S-adenosyl-L-methionine-dependent methyltransferases"/>
    <property type="match status" value="1"/>
</dbReference>
<dbReference type="Gene3D" id="3.40.50.150">
    <property type="entry name" value="Vaccinia Virus protein VP39"/>
    <property type="match status" value="1"/>
</dbReference>
<organism evidence="6 7">
    <name type="scientific">Promicromonospora citrea</name>
    <dbReference type="NCBI Taxonomy" id="43677"/>
    <lineage>
        <taxon>Bacteria</taxon>
        <taxon>Bacillati</taxon>
        <taxon>Actinomycetota</taxon>
        <taxon>Actinomycetes</taxon>
        <taxon>Micrococcales</taxon>
        <taxon>Promicromonosporaceae</taxon>
        <taxon>Promicromonospora</taxon>
    </lineage>
</organism>
<accession>A0A8H9GLH6</accession>
<reference evidence="6" key="1">
    <citation type="journal article" date="2014" name="Int. J. Syst. Evol. Microbiol.">
        <title>Complete genome sequence of Corynebacterium casei LMG S-19264T (=DSM 44701T), isolated from a smear-ripened cheese.</title>
        <authorList>
            <consortium name="US DOE Joint Genome Institute (JGI-PGF)"/>
            <person name="Walter F."/>
            <person name="Albersmeier A."/>
            <person name="Kalinowski J."/>
            <person name="Ruckert C."/>
        </authorList>
    </citation>
    <scope>NUCLEOTIDE SEQUENCE</scope>
    <source>
        <strain evidence="6">JCM 3051</strain>
    </source>
</reference>
<dbReference type="GO" id="GO:0008168">
    <property type="term" value="F:methyltransferase activity"/>
    <property type="evidence" value="ECO:0007669"/>
    <property type="project" value="UniProtKB-KW"/>
</dbReference>
<dbReference type="PROSITE" id="PS01184">
    <property type="entry name" value="UBIE_2"/>
    <property type="match status" value="1"/>
</dbReference>
<dbReference type="Pfam" id="PF13649">
    <property type="entry name" value="Methyltransf_25"/>
    <property type="match status" value="1"/>
</dbReference>
<evidence type="ECO:0000313" key="6">
    <source>
        <dbReference type="EMBL" id="GGM35508.1"/>
    </source>
</evidence>
<dbReference type="AlphaFoldDB" id="A0A8H9GLH6"/>
<name>A0A8H9GLH6_9MICO</name>
<dbReference type="RefSeq" id="WP_171102783.1">
    <property type="nucleotide sequence ID" value="NZ_BMPT01000015.1"/>
</dbReference>
<comment type="caution">
    <text evidence="6">The sequence shown here is derived from an EMBL/GenBank/DDBJ whole genome shotgun (WGS) entry which is preliminary data.</text>
</comment>
<feature type="compositionally biased region" description="Basic residues" evidence="4">
    <location>
        <begin position="195"/>
        <end position="206"/>
    </location>
</feature>
<proteinExistence type="predicted"/>
<feature type="domain" description="Methyltransferase" evidence="5">
    <location>
        <begin position="61"/>
        <end position="157"/>
    </location>
</feature>
<dbReference type="CDD" id="cd02440">
    <property type="entry name" value="AdoMet_MTases"/>
    <property type="match status" value="1"/>
</dbReference>
<dbReference type="PANTHER" id="PTHR42912">
    <property type="entry name" value="METHYLTRANSFERASE"/>
    <property type="match status" value="1"/>
</dbReference>
<keyword evidence="1" id="KW-0489">Methyltransferase</keyword>
<evidence type="ECO:0000256" key="4">
    <source>
        <dbReference type="SAM" id="MobiDB-lite"/>
    </source>
</evidence>